<sequence length="2832" mass="322811">MPSSGPIRRAIAPVLRTMRDRIADANGLLDQPVINQATTNGLRLVRTQLESSMERLNELNTRWLEHMDNLEENALQAEEELYDSYPPQPEAEQELPHEHFMDLHERARGIVELINWTMEGHQGQQLPAQQVNQPNMVQQAVRLPTLELPRFDGEAHHYRTWWNAFSVAVDQQPTLSAFQKHTYLLMCLPANSPARKAIEHYEPSDANYQHVLNILKDRFGDSKRLIDNLYSELMHLPRATDASSSLRNFMDTVDRICYQLESQGQSPDSTQTMLQIRSKLPSGVLRELLTREKESRRPWTHKDLLKQLQEIISLKEEVLHCVHSMDDSTHVKRERKPQQTPPRDIVRSFAAATQPRWNQQRQYNRGTCSLCAKQGHLPSRCRIYPTARDRLRRLIEMNRCIRCLRDGHHARNCQTRRTCFRCKGPHHLLVCQQAAAKQNRQWTPQAKKSVQFNLPQHDRMIKARSSPTNLKPFKTTVAQQNKNQREEPASTLSLHTSGPAKKNALLLTRHIMVTSRGRRIKKKVLAVISINKCNAERMLTKDNDDWLSFKGSGTEQLESTQRQPGDRSLEMEEPEELESTDHQKDQYAKPTRQPTTKTWNLRPRAKQKTTLTVNTPWILALICLLNLLAPVSALVDCAKCLLTCSNKGILVSTPPQITKMEICCEGDCLIRQASPNVTYELPQEMERKPQQTPPRDIVRSFAAATQPRWNQQRQYNRGTCSLCAKQGHLPSRCRIYPTARDRLRRLIEMNRCIRCLRDGHHARNCQTRRTCYRCKGTHHLLACQEAAANQKCQWTSQLKQRNAQRLACQQAAANQKCQWTSQLKQRNAQRLACQQAAVNQNRQCTPELEQRIACAHDKQQQNKDKMEEPAQSTLSLHTSGPAKKNALLLTRHIMVTSLATEVDSLLPELDVGTSGTYVASNQTQRNQLTIDLSRYSNMDKATRVAAYVLRFMGRITKKGKFTVSDLESARILLVKEAQQHYMDQLGDLRKYADNKGIYRLMTRIINHKVAQVDYNEHDRKAPPEDKIISWWKSTQEAVEMFWDRWHTEYLTMLRERSAWQHKGPRLKQCRPPSIGEVVLIEDELHPRNIWQLARVTELNGKTPNIRSVKLRLPNGHITTRPVSKLYPLECSTRVQQERETLEEPENETEQLETTQRQPGDKALEMEELEELESTDHQKNHYAEPTRQLTTKTWNLRPRSKLKTTLTVITPWILAIICVLNLLAPAAALVDCAKCLLTLGCGTLCTRKTTQQAQTLARTTGITARARIVRQQLSLASRNLQQTGQEWRRAHLDRILGRRPAPSNWIPLVVLLTYTMETLAVKRCPTSGSCKENYCASVRPSTAIPELREVNSLPGISRCEPSSSFWFQGCALPTSACLFYRTFARPTTGNTFELITCPTWEFNIHASLQLEVSGKKPLMESIVLHPGMTFNWNNVSVTPIAVAAPPAPVLNRQFITDGTSVAMVENIPRDLDCSTESDARMFNCSISNTVCVDCIFDHDSGAVACSCRDLNFERILHDSTVRLPLSVARLQLRNERGNVYADYGYSPLQLHVQMKHLELLLEFQDSHCIVQVHNLTGCYKCESGAQLQYTCSTDRGNALANIECADGTVFSARCSPNGTIGKENLPFDHFQIRTNCRVDCPAGETNFELIGDLYYVPIKRRFQHGHRDSETLDLPSGNWWDTGFDPRVLATLLTSFSSITSLILALIIGIGLLYLFVRLNPVFRAWKAAARLVLLITLFALCFATQAPGGPYGRENMLTSTYVNYGLESQLRRWKNTHVSTTSTSCLESRTIYMKTWHTHLRKVAPPTLLANLTMTNFYQRSRPFLAIKAQLRMPSINHSNNLEELVINMMRLLNNDQTTPTRLDRWLDYHHFGWDRDNKTQFEAGVAIAKIMETGNAELEVLTAKRTLRRPAGLAGFTELPANKELIMPNCTVDRHYWNKGVSLTRPDLPCMLFGNPLERENRHGFRGSSAKSLRRNRGKACWRQGARHYELIPPERIYWVNLEQTARESEQHSEHVSAQPEHDTWNDWTFDAEHATQSPADNRNSTPMQNEHGTREFPTIPISPVIICQKAKNNIEPFDNDGFNRLDSTIPIEPMAGTTLFNNRDANRNVRRNAQSTTQQPTRNSQSTTHPRSTINNNRPQSTFQNNRTRSIIHQQVPTNETASNVPAYSSTRRTQTQHVPIHSFTQTQHWPHTSSFSERHAPPTQYTTKTKERPSQMCPSIAIFIGIVLSLFCCNVACATPIMFFDIELWAPPHNYRALNVQITLNFDISIMAQAQIEKLSSLERKKLKLELMPIPSLCIVCDSKGSNPIGHRPGDSMCPFYNDGYKRKTWRQKLGLPDKLAARRAKAALVKKLGKERLCPTTTARLATATTLKPTTSNESKQQPIITASAIVKTTPATVQTTEEVSTVSLSPPRSPSPACAPQFARRKITDDFLLPPFVEANQQVPTTILPTTNKLSKTKPFYVAPTITEKAAPRKMMEEMVSKFTATTQQKTARAKSVAFYEKELCGLPIARPLANDYCSVLDPDSLQYAGKTLTKEKLNEMELQRPLTLKNWRTMMQQRVGKMLDYLLFLDGKGQHLQNVSQSSHLAHPRTWQLVKEIYEQENKAKNTKSNKLIKKLPNDDKKIAPHRAWTTQELERFCIRCDNFLQQPIKEIVIDDKTLSKSAMRLLNSNKRRNSLSPTSAALLDGYEMSVKNVRRFEGLLALRPSFARVTATEELKKESTKYRLHLACSFNNRPSSEQQSTTCRRLILAVLFVQSTFLQQQIVDCSHPATIDRKDNWSIVQQSTARAESTTSLLCRGNLEQRVAGLTSTDLCSSTIIPRPQLYFI</sequence>
<feature type="domain" description="CCHC-type" evidence="5">
    <location>
        <begin position="399"/>
        <end position="413"/>
    </location>
</feature>
<dbReference type="Pfam" id="PF18701">
    <property type="entry name" value="DUF5641"/>
    <property type="match status" value="1"/>
</dbReference>
<dbReference type="PANTHER" id="PTHR47331">
    <property type="entry name" value="PHD-TYPE DOMAIN-CONTAINING PROTEIN"/>
    <property type="match status" value="1"/>
</dbReference>
<dbReference type="InterPro" id="IPR040676">
    <property type="entry name" value="DUF5641"/>
</dbReference>
<dbReference type="Proteomes" id="UP000887560">
    <property type="component" value="Unplaced"/>
</dbReference>
<evidence type="ECO:0000256" key="2">
    <source>
        <dbReference type="SAM" id="Coils"/>
    </source>
</evidence>
<feature type="compositionally biased region" description="Basic and acidic residues" evidence="3">
    <location>
        <begin position="856"/>
        <end position="868"/>
    </location>
</feature>
<dbReference type="GO" id="GO:0008270">
    <property type="term" value="F:zinc ion binding"/>
    <property type="evidence" value="ECO:0007669"/>
    <property type="project" value="UniProtKB-KW"/>
</dbReference>
<keyword evidence="2" id="KW-0175">Coiled coil</keyword>
<evidence type="ECO:0000259" key="5">
    <source>
        <dbReference type="PROSITE" id="PS50158"/>
    </source>
</evidence>
<dbReference type="GO" id="GO:0003676">
    <property type="term" value="F:nucleic acid binding"/>
    <property type="evidence" value="ECO:0007669"/>
    <property type="project" value="InterPro"/>
</dbReference>
<evidence type="ECO:0000256" key="1">
    <source>
        <dbReference type="PROSITE-ProRule" id="PRU00047"/>
    </source>
</evidence>
<feature type="compositionally biased region" description="Polar residues" evidence="3">
    <location>
        <begin position="2038"/>
        <end position="2052"/>
    </location>
</feature>
<dbReference type="SMART" id="SM00343">
    <property type="entry name" value="ZnF_C2HC"/>
    <property type="match status" value="6"/>
</dbReference>
<keyword evidence="4" id="KW-0812">Transmembrane</keyword>
<keyword evidence="6" id="KW-1185">Reference proteome</keyword>
<feature type="region of interest" description="Disordered" evidence="3">
    <location>
        <begin position="468"/>
        <end position="497"/>
    </location>
</feature>
<dbReference type="PROSITE" id="PS50158">
    <property type="entry name" value="ZF_CCHC"/>
    <property type="match status" value="2"/>
</dbReference>
<feature type="region of interest" description="Disordered" evidence="3">
    <location>
        <begin position="2099"/>
        <end position="2176"/>
    </location>
</feature>
<dbReference type="PANTHER" id="PTHR47331:SF1">
    <property type="entry name" value="GAG-LIKE PROTEIN"/>
    <property type="match status" value="1"/>
</dbReference>
<feature type="compositionally biased region" description="Polar residues" evidence="3">
    <location>
        <begin position="551"/>
        <end position="563"/>
    </location>
</feature>
<evidence type="ECO:0000313" key="6">
    <source>
        <dbReference type="Proteomes" id="UP000887560"/>
    </source>
</evidence>
<feature type="region of interest" description="Disordered" evidence="3">
    <location>
        <begin position="856"/>
        <end position="877"/>
    </location>
</feature>
<accession>A0A915NZF9</accession>
<name>A0A915NZF9_9BILA</name>
<organism evidence="6 7">
    <name type="scientific">Meloidogyne floridensis</name>
    <dbReference type="NCBI Taxonomy" id="298350"/>
    <lineage>
        <taxon>Eukaryota</taxon>
        <taxon>Metazoa</taxon>
        <taxon>Ecdysozoa</taxon>
        <taxon>Nematoda</taxon>
        <taxon>Chromadorea</taxon>
        <taxon>Rhabditida</taxon>
        <taxon>Tylenchina</taxon>
        <taxon>Tylenchomorpha</taxon>
        <taxon>Tylenchoidea</taxon>
        <taxon>Meloidogynidae</taxon>
        <taxon>Meloidogyninae</taxon>
        <taxon>Meloidogyne</taxon>
    </lineage>
</organism>
<feature type="domain" description="CCHC-type" evidence="5">
    <location>
        <begin position="751"/>
        <end position="765"/>
    </location>
</feature>
<feature type="compositionally biased region" description="Polar residues" evidence="3">
    <location>
        <begin position="2116"/>
        <end position="2176"/>
    </location>
</feature>
<keyword evidence="4" id="KW-1133">Transmembrane helix</keyword>
<evidence type="ECO:0000256" key="3">
    <source>
        <dbReference type="SAM" id="MobiDB-lite"/>
    </source>
</evidence>
<dbReference type="InterPro" id="IPR005312">
    <property type="entry name" value="DUF1759"/>
</dbReference>
<protein>
    <submittedName>
        <fullName evidence="7">CCHC-type domain-containing protein</fullName>
    </submittedName>
</protein>
<proteinExistence type="predicted"/>
<evidence type="ECO:0000256" key="4">
    <source>
        <dbReference type="SAM" id="Phobius"/>
    </source>
</evidence>
<feature type="coiled-coil region" evidence="2">
    <location>
        <begin position="42"/>
        <end position="80"/>
    </location>
</feature>
<dbReference type="Pfam" id="PF07245">
    <property type="entry name" value="Phlebovirus_G2"/>
    <property type="match status" value="1"/>
</dbReference>
<reference evidence="7" key="1">
    <citation type="submission" date="2022-11" db="UniProtKB">
        <authorList>
            <consortium name="WormBaseParasite"/>
        </authorList>
    </citation>
    <scope>IDENTIFICATION</scope>
</reference>
<keyword evidence="1" id="KW-0862">Zinc</keyword>
<keyword evidence="1" id="KW-0863">Zinc-finger</keyword>
<dbReference type="Gene3D" id="2.60.40.3770">
    <property type="match status" value="1"/>
</dbReference>
<feature type="transmembrane region" description="Helical" evidence="4">
    <location>
        <begin position="1728"/>
        <end position="1746"/>
    </location>
</feature>
<dbReference type="Pfam" id="PF03564">
    <property type="entry name" value="DUF1759"/>
    <property type="match status" value="1"/>
</dbReference>
<feature type="transmembrane region" description="Helical" evidence="4">
    <location>
        <begin position="1695"/>
        <end position="1716"/>
    </location>
</feature>
<feature type="region of interest" description="Disordered" evidence="3">
    <location>
        <begin position="2190"/>
        <end position="2213"/>
    </location>
</feature>
<evidence type="ECO:0000313" key="7">
    <source>
        <dbReference type="WBParaSite" id="scf7180000422079.g8234"/>
    </source>
</evidence>
<dbReference type="InterPro" id="IPR001878">
    <property type="entry name" value="Znf_CCHC"/>
</dbReference>
<dbReference type="WBParaSite" id="scf7180000422079.g8234">
    <property type="protein sequence ID" value="scf7180000422079.g8234"/>
    <property type="gene ID" value="scf7180000422079.g8234"/>
</dbReference>
<dbReference type="InterPro" id="IPR009878">
    <property type="entry name" value="Phlebovirus_G2_fusion"/>
</dbReference>
<keyword evidence="1" id="KW-0479">Metal-binding</keyword>
<feature type="region of interest" description="Disordered" evidence="3">
    <location>
        <begin position="550"/>
        <end position="597"/>
    </location>
</feature>
<feature type="region of interest" description="Disordered" evidence="3">
    <location>
        <begin position="1135"/>
        <end position="1160"/>
    </location>
</feature>
<feature type="region of interest" description="Disordered" evidence="3">
    <location>
        <begin position="2038"/>
        <end position="2057"/>
    </location>
</feature>
<keyword evidence="4" id="KW-0472">Membrane</keyword>